<dbReference type="RefSeq" id="WP_386768721.1">
    <property type="nucleotide sequence ID" value="NZ_JBHSTI010000029.1"/>
</dbReference>
<name>A0ABW1T5S1_9ACTN</name>
<dbReference type="EMBL" id="JBHSTI010000029">
    <property type="protein sequence ID" value="MFC6239430.1"/>
    <property type="molecule type" value="Genomic_DNA"/>
</dbReference>
<keyword evidence="2" id="KW-1185">Reference proteome</keyword>
<comment type="caution">
    <text evidence="1">The sequence shown here is derived from an EMBL/GenBank/DDBJ whole genome shotgun (WGS) entry which is preliminary data.</text>
</comment>
<gene>
    <name evidence="1" type="ORF">ACFQGU_16265</name>
</gene>
<proteinExistence type="predicted"/>
<organism evidence="1 2">
    <name type="scientific">Longivirga aurantiaca</name>
    <dbReference type="NCBI Taxonomy" id="1837743"/>
    <lineage>
        <taxon>Bacteria</taxon>
        <taxon>Bacillati</taxon>
        <taxon>Actinomycetota</taxon>
        <taxon>Actinomycetes</taxon>
        <taxon>Sporichthyales</taxon>
        <taxon>Sporichthyaceae</taxon>
        <taxon>Longivirga</taxon>
    </lineage>
</organism>
<protein>
    <submittedName>
        <fullName evidence="1">Uncharacterized protein</fullName>
    </submittedName>
</protein>
<sequence>MPHRTVLVEPATPRSLALVSDALRAEGLEVSGSGYSEERRDLTTAVELVGAYRMAKATDKVVDRGLDEAIDRVAAAVKAAWSITVRRRD</sequence>
<dbReference type="Proteomes" id="UP001596138">
    <property type="component" value="Unassembled WGS sequence"/>
</dbReference>
<accession>A0ABW1T5S1</accession>
<evidence type="ECO:0000313" key="2">
    <source>
        <dbReference type="Proteomes" id="UP001596138"/>
    </source>
</evidence>
<evidence type="ECO:0000313" key="1">
    <source>
        <dbReference type="EMBL" id="MFC6239430.1"/>
    </source>
</evidence>
<reference evidence="2" key="1">
    <citation type="journal article" date="2019" name="Int. J. Syst. Evol. Microbiol.">
        <title>The Global Catalogue of Microorganisms (GCM) 10K type strain sequencing project: providing services to taxonomists for standard genome sequencing and annotation.</title>
        <authorList>
            <consortium name="The Broad Institute Genomics Platform"/>
            <consortium name="The Broad Institute Genome Sequencing Center for Infectious Disease"/>
            <person name="Wu L."/>
            <person name="Ma J."/>
        </authorList>
    </citation>
    <scope>NUCLEOTIDE SEQUENCE [LARGE SCALE GENOMIC DNA]</scope>
    <source>
        <strain evidence="2">CGMCC 4.7317</strain>
    </source>
</reference>